<dbReference type="InParanoid" id="A0A6P7G8S1"/>
<protein>
    <submittedName>
        <fullName evidence="1">Zinc finger BED domain-containing protein 5-like</fullName>
    </submittedName>
</protein>
<feature type="non-terminal residue" evidence="1">
    <location>
        <position position="137"/>
    </location>
</feature>
<accession>A0A6P7G8S1</accession>
<gene>
    <name evidence="1" type="primary">LOC114339154</name>
</gene>
<evidence type="ECO:0000313" key="1">
    <source>
        <dbReference type="RefSeq" id="XP_028145586.1"/>
    </source>
</evidence>
<name>A0A6P7G8S1_DIAVI</name>
<organism evidence="1">
    <name type="scientific">Diabrotica virgifera virgifera</name>
    <name type="common">western corn rootworm</name>
    <dbReference type="NCBI Taxonomy" id="50390"/>
    <lineage>
        <taxon>Eukaryota</taxon>
        <taxon>Metazoa</taxon>
        <taxon>Ecdysozoa</taxon>
        <taxon>Arthropoda</taxon>
        <taxon>Hexapoda</taxon>
        <taxon>Insecta</taxon>
        <taxon>Pterygota</taxon>
        <taxon>Neoptera</taxon>
        <taxon>Endopterygota</taxon>
        <taxon>Coleoptera</taxon>
        <taxon>Polyphaga</taxon>
        <taxon>Cucujiformia</taxon>
        <taxon>Chrysomeloidea</taxon>
        <taxon>Chrysomelidae</taxon>
        <taxon>Galerucinae</taxon>
        <taxon>Diabroticina</taxon>
        <taxon>Diabroticites</taxon>
        <taxon>Diabrotica</taxon>
    </lineage>
</organism>
<sequence length="137" mass="15761">MTVHTYIMFLESAEQSLPDPIKINAAEHLRSLATTFRIYFPEPDPDDDWIRNPFRCQAIEQIQGLTEEQDNCQAIEQIQGLTEEEQDKLVDLSSCGTMKDIFNGEKIADFWATARKDSKELADKAMKKILPFATTYR</sequence>
<reference evidence="1" key="1">
    <citation type="submission" date="2025-08" db="UniProtKB">
        <authorList>
            <consortium name="RefSeq"/>
        </authorList>
    </citation>
    <scope>IDENTIFICATION</scope>
    <source>
        <tissue evidence="1">Whole insect</tissue>
    </source>
</reference>
<dbReference type="RefSeq" id="XP_028145586.1">
    <property type="nucleotide sequence ID" value="XM_028289785.1"/>
</dbReference>
<dbReference type="AlphaFoldDB" id="A0A6P7G8S1"/>
<proteinExistence type="predicted"/>